<dbReference type="NCBIfam" id="NF004799">
    <property type="entry name" value="PRK06148.1"/>
    <property type="match status" value="1"/>
</dbReference>
<dbReference type="AlphaFoldDB" id="A0A239Q2F5"/>
<dbReference type="CDD" id="cd12797">
    <property type="entry name" value="M23_peptidase"/>
    <property type="match status" value="1"/>
</dbReference>
<dbReference type="InterPro" id="IPR015424">
    <property type="entry name" value="PyrdxlP-dep_Trfase"/>
</dbReference>
<accession>A0A239Q2F5</accession>
<name>A0A239Q2F5_9RHOB</name>
<dbReference type="SUPFAM" id="SSF56112">
    <property type="entry name" value="Protein kinase-like (PK-like)"/>
    <property type="match status" value="1"/>
</dbReference>
<dbReference type="Pfam" id="PF01636">
    <property type="entry name" value="APH"/>
    <property type="match status" value="1"/>
</dbReference>
<evidence type="ECO:0000256" key="4">
    <source>
        <dbReference type="SAM" id="MobiDB-lite"/>
    </source>
</evidence>
<comment type="similarity">
    <text evidence="2">Belongs to the class-III pyridoxal-phosphate-dependent aminotransferase family.</text>
</comment>
<evidence type="ECO:0000256" key="3">
    <source>
        <dbReference type="ARBA" id="ARBA00022898"/>
    </source>
</evidence>
<keyword evidence="3" id="KW-0663">Pyridoxal phosphate</keyword>
<dbReference type="InterPro" id="IPR005814">
    <property type="entry name" value="Aminotrans_3"/>
</dbReference>
<feature type="domain" description="Aminoglycoside phosphotransferase" evidence="6">
    <location>
        <begin position="50"/>
        <end position="264"/>
    </location>
</feature>
<gene>
    <name evidence="7" type="ORF">SAMN05444959_12615</name>
</gene>
<feature type="domain" description="M23ase beta-sheet core" evidence="5">
    <location>
        <begin position="455"/>
        <end position="554"/>
    </location>
</feature>
<dbReference type="Gene3D" id="2.70.70.10">
    <property type="entry name" value="Glucose Permease (Domain IIA)"/>
    <property type="match status" value="1"/>
</dbReference>
<dbReference type="InterPro" id="IPR016047">
    <property type="entry name" value="M23ase_b-sheet_dom"/>
</dbReference>
<dbReference type="Gene3D" id="3.90.1200.10">
    <property type="match status" value="1"/>
</dbReference>
<evidence type="ECO:0000256" key="1">
    <source>
        <dbReference type="ARBA" id="ARBA00001933"/>
    </source>
</evidence>
<evidence type="ECO:0000259" key="5">
    <source>
        <dbReference type="Pfam" id="PF01551"/>
    </source>
</evidence>
<evidence type="ECO:0000259" key="6">
    <source>
        <dbReference type="Pfam" id="PF01636"/>
    </source>
</evidence>
<evidence type="ECO:0000313" key="7">
    <source>
        <dbReference type="EMBL" id="SNT76741.1"/>
    </source>
</evidence>
<dbReference type="GO" id="GO:0016301">
    <property type="term" value="F:kinase activity"/>
    <property type="evidence" value="ECO:0007669"/>
    <property type="project" value="UniProtKB-KW"/>
</dbReference>
<keyword evidence="7" id="KW-0418">Kinase</keyword>
<dbReference type="Proteomes" id="UP000198307">
    <property type="component" value="Unassembled WGS sequence"/>
</dbReference>
<dbReference type="Pfam" id="PF01551">
    <property type="entry name" value="Peptidase_M23"/>
    <property type="match status" value="1"/>
</dbReference>
<organism evidence="7 8">
    <name type="scientific">Paracoccus seriniphilus</name>
    <dbReference type="NCBI Taxonomy" id="184748"/>
    <lineage>
        <taxon>Bacteria</taxon>
        <taxon>Pseudomonadati</taxon>
        <taxon>Pseudomonadota</taxon>
        <taxon>Alphaproteobacteria</taxon>
        <taxon>Rhodobacterales</taxon>
        <taxon>Paracoccaceae</taxon>
        <taxon>Paracoccus</taxon>
    </lineage>
</organism>
<keyword evidence="8" id="KW-1185">Reference proteome</keyword>
<dbReference type="InterPro" id="IPR011055">
    <property type="entry name" value="Dup_hybrid_motif"/>
</dbReference>
<keyword evidence="7" id="KW-0808">Transferase</keyword>
<dbReference type="Pfam" id="PF00202">
    <property type="entry name" value="Aminotran_3"/>
    <property type="match status" value="1"/>
</dbReference>
<reference evidence="7 8" key="1">
    <citation type="submission" date="2017-07" db="EMBL/GenBank/DDBJ databases">
        <authorList>
            <person name="Sun Z.S."/>
            <person name="Albrecht U."/>
            <person name="Echele G."/>
            <person name="Lee C.C."/>
        </authorList>
    </citation>
    <scope>NUCLEOTIDE SEQUENCE [LARGE SCALE GENOMIC DNA]</scope>
    <source>
        <strain evidence="7 8">DSM 14827</strain>
    </source>
</reference>
<feature type="compositionally biased region" description="Polar residues" evidence="4">
    <location>
        <begin position="1"/>
        <end position="14"/>
    </location>
</feature>
<dbReference type="Gene3D" id="3.40.640.10">
    <property type="entry name" value="Type I PLP-dependent aspartate aminotransferase-like (Major domain)"/>
    <property type="match status" value="1"/>
</dbReference>
<dbReference type="InterPro" id="IPR015421">
    <property type="entry name" value="PyrdxlP-dep_Trfase_major"/>
</dbReference>
<comment type="cofactor">
    <cofactor evidence="1">
        <name>pyridoxal 5'-phosphate</name>
        <dbReference type="ChEBI" id="CHEBI:597326"/>
    </cofactor>
</comment>
<dbReference type="PANTHER" id="PTHR45688:SF13">
    <property type="entry name" value="ALANINE--GLYOXYLATE AMINOTRANSFERASE 2-LIKE"/>
    <property type="match status" value="1"/>
</dbReference>
<dbReference type="EMBL" id="FZQB01000026">
    <property type="protein sequence ID" value="SNT76741.1"/>
    <property type="molecule type" value="Genomic_DNA"/>
</dbReference>
<dbReference type="PANTHER" id="PTHR45688">
    <property type="match status" value="1"/>
</dbReference>
<dbReference type="CDD" id="cd00610">
    <property type="entry name" value="OAT_like"/>
    <property type="match status" value="1"/>
</dbReference>
<evidence type="ECO:0000256" key="2">
    <source>
        <dbReference type="ARBA" id="ARBA00008954"/>
    </source>
</evidence>
<proteinExistence type="inferred from homology"/>
<feature type="region of interest" description="Disordered" evidence="4">
    <location>
        <begin position="1"/>
        <end position="26"/>
    </location>
</feature>
<keyword evidence="7" id="KW-0456">Lyase</keyword>
<dbReference type="GO" id="GO:0030170">
    <property type="term" value="F:pyridoxal phosphate binding"/>
    <property type="evidence" value="ECO:0007669"/>
    <property type="project" value="InterPro"/>
</dbReference>
<dbReference type="InterPro" id="IPR002575">
    <property type="entry name" value="Aminoglycoside_PTrfase"/>
</dbReference>
<dbReference type="InterPro" id="IPR015422">
    <property type="entry name" value="PyrdxlP-dep_Trfase_small"/>
</dbReference>
<dbReference type="GO" id="GO:0016829">
    <property type="term" value="F:lyase activity"/>
    <property type="evidence" value="ECO:0007669"/>
    <property type="project" value="UniProtKB-KW"/>
</dbReference>
<protein>
    <submittedName>
        <fullName evidence="7">Hydroxylysine kinase /5-phosphonooxy-L-lysine phospho-lyase apoenzyme</fullName>
    </submittedName>
</protein>
<sequence length="1027" mass="111772">MTLPDLTTGSTDQPIQDDMPLFDTAPPSLSPNEIQTLAASQFGITGKITLLNSERDQNARLTAHDQSYVLKITHPDEDASQLEMQNAALAHLGERGVSGTPRLVPTLSGEPMAKVAIDGTDHLVRLVTWLEGPLLSQSPRSAAQLQNLGAFMGRLTAKLQGFGHPASFRPDFVWSLDHVAQLRNWTGDIADAENRARVEALFTRYEAEVAPRLSGLRASVLHQDANDNNVITDPANPDLVTGLIDFGDMAFGRTVNELAITLAYALLDAEDLYTAIRAVVAGFASEFPITEDEADLVYDLMRMRLVASVCISSRQSRQYPENDYLLVSQAPAFRLLERLDRIDPRFMVALCRRSAGFAAIATAPAIREALTQGSYAPICQPDIRRSARIALQADGSRPDMPSYADPAFDAWFERQRPSHTPGCVAFYGIGPYGERRDIYTAAQFADSASPEGRNRHLGIDIFAKSGTAVHAPLDGVVRLASYNADPLDYGHTLILEHETDDGTPFFTLYGHLAKDRTGCAEPGQTVRAGEVIGHFGDWSENGGWSPHLHFQIMTDMLSQTGNFFGVGHDSLWEVWQDICIDPNLILGLAGESFTIDPNPPERLLERRAECLGPSLSVSYRNKLKILRGSGPWLIDYTGRAHLDAVNNITHVGHCHPHVVGALARQAATLNTNTRYLSEPILDFSERLAATLPEGLDTLFFVNSGSEANELAFRIARTAIGKKSSVVLDWAYHGNTGGMVDVSPYKFKRKGGFPKPDFVEIAGFPDPYRGPHKGMSVETGQAYAAEVAHCLDAIEAATGDGAASFIAESISGVGGQVIYPDGYLTRVYELVRARGGLCIADEVQCGFGRVGKHFWAFELQNVVPDIVVMGKPIGNGHPLAAVATTRELAQKFCTGMEYFNSFGGNPVSMAVGMAVMDVIEQENLQARALTTGEHLLQGLRELASRHEIIGDVRGQGLFCGIELVRDRETLEPATQEAEEIVNHLRGQAVLISTDGPLENVLKIKPPMVFGIAEADILIEALDNALSDL</sequence>
<dbReference type="PROSITE" id="PS00600">
    <property type="entry name" value="AA_TRANSFER_CLASS_3"/>
    <property type="match status" value="1"/>
</dbReference>
<dbReference type="SUPFAM" id="SSF51261">
    <property type="entry name" value="Duplicated hybrid motif"/>
    <property type="match status" value="1"/>
</dbReference>
<evidence type="ECO:0000313" key="8">
    <source>
        <dbReference type="Proteomes" id="UP000198307"/>
    </source>
</evidence>
<dbReference type="Gene3D" id="3.90.1150.10">
    <property type="entry name" value="Aspartate Aminotransferase, domain 1"/>
    <property type="match status" value="1"/>
</dbReference>
<dbReference type="GO" id="GO:0008483">
    <property type="term" value="F:transaminase activity"/>
    <property type="evidence" value="ECO:0007669"/>
    <property type="project" value="InterPro"/>
</dbReference>
<dbReference type="SUPFAM" id="SSF53383">
    <property type="entry name" value="PLP-dependent transferases"/>
    <property type="match status" value="1"/>
</dbReference>
<dbReference type="InterPro" id="IPR049704">
    <property type="entry name" value="Aminotrans_3_PPA_site"/>
</dbReference>
<dbReference type="InterPro" id="IPR011009">
    <property type="entry name" value="Kinase-like_dom_sf"/>
</dbReference>